<proteinExistence type="predicted"/>
<dbReference type="InterPro" id="IPR029044">
    <property type="entry name" value="Nucleotide-diphossugar_trans"/>
</dbReference>
<sequence length="232" mass="27769">MKILIIKTIFVKNESFIEVNNESIKSFINYIDKNKQYNITMKLFGWINNIDNMFLEKLNVNYRLFDKNYGKMYLLNNIQNFINNYDTYDIILYADHDIIITDMSILDDLNIFNELINNKKLAICSFNQYPNNRHSSIVYLNKITINNIKYYYNNNNVFVASGCFIMKPYFVPYLDKIRSNIIYGDEDILIGRTINENNLISLISSKSVFHPFDTDKEYEEWKKIEIYKLYDI</sequence>
<name>A0A6C0E2H6_9ZZZZ</name>
<dbReference type="AlphaFoldDB" id="A0A6C0E2H6"/>
<protein>
    <recommendedName>
        <fullName evidence="2">Nucleotide-diphospho-sugar transferase domain-containing protein</fullName>
    </recommendedName>
</protein>
<dbReference type="EMBL" id="MN739695">
    <property type="protein sequence ID" value="QHT21615.1"/>
    <property type="molecule type" value="Genomic_DNA"/>
</dbReference>
<dbReference type="SUPFAM" id="SSF53448">
    <property type="entry name" value="Nucleotide-diphospho-sugar transferases"/>
    <property type="match status" value="1"/>
</dbReference>
<evidence type="ECO:0008006" key="2">
    <source>
        <dbReference type="Google" id="ProtNLM"/>
    </source>
</evidence>
<evidence type="ECO:0000313" key="1">
    <source>
        <dbReference type="EMBL" id="QHT21615.1"/>
    </source>
</evidence>
<reference evidence="1" key="1">
    <citation type="journal article" date="2020" name="Nature">
        <title>Giant virus diversity and host interactions through global metagenomics.</title>
        <authorList>
            <person name="Schulz F."/>
            <person name="Roux S."/>
            <person name="Paez-Espino D."/>
            <person name="Jungbluth S."/>
            <person name="Walsh D.A."/>
            <person name="Denef V.J."/>
            <person name="McMahon K.D."/>
            <person name="Konstantinidis K.T."/>
            <person name="Eloe-Fadrosh E.A."/>
            <person name="Kyrpides N.C."/>
            <person name="Woyke T."/>
        </authorList>
    </citation>
    <scope>NUCLEOTIDE SEQUENCE</scope>
    <source>
        <strain evidence="1">GVMAG-M-3300023179-103</strain>
    </source>
</reference>
<accession>A0A6C0E2H6</accession>
<organism evidence="1">
    <name type="scientific">viral metagenome</name>
    <dbReference type="NCBI Taxonomy" id="1070528"/>
    <lineage>
        <taxon>unclassified sequences</taxon>
        <taxon>metagenomes</taxon>
        <taxon>organismal metagenomes</taxon>
    </lineage>
</organism>